<comment type="catalytic activity">
    <reaction evidence="2">
        <text>thiosulfate + hydrogen cyanide = thiocyanate + sulfite + 2 H(+)</text>
        <dbReference type="Rhea" id="RHEA:16881"/>
        <dbReference type="ChEBI" id="CHEBI:15378"/>
        <dbReference type="ChEBI" id="CHEBI:17359"/>
        <dbReference type="ChEBI" id="CHEBI:18022"/>
        <dbReference type="ChEBI" id="CHEBI:18407"/>
        <dbReference type="ChEBI" id="CHEBI:33542"/>
        <dbReference type="EC" id="2.8.1.1"/>
    </reaction>
</comment>
<protein>
    <recommendedName>
        <fullName evidence="3">Sulfurtransferase</fullName>
    </recommendedName>
</protein>
<feature type="domain" description="Rhodanese" evidence="4">
    <location>
        <begin position="180"/>
        <end position="295"/>
    </location>
</feature>
<dbReference type="PANTHER" id="PTHR43855">
    <property type="entry name" value="THIOSULFATE SULFURTRANSFERASE"/>
    <property type="match status" value="1"/>
</dbReference>
<dbReference type="InterPro" id="IPR036873">
    <property type="entry name" value="Rhodanese-like_dom_sf"/>
</dbReference>
<evidence type="ECO:0000256" key="3">
    <source>
        <dbReference type="RuleBase" id="RU000507"/>
    </source>
</evidence>
<dbReference type="Pfam" id="PF00581">
    <property type="entry name" value="Rhodanese"/>
    <property type="match status" value="2"/>
</dbReference>
<dbReference type="GO" id="GO:0004792">
    <property type="term" value="F:thiosulfate-cyanide sulfurtransferase activity"/>
    <property type="evidence" value="ECO:0007669"/>
    <property type="project" value="UniProtKB-EC"/>
</dbReference>
<dbReference type="PANTHER" id="PTHR43855:SF1">
    <property type="entry name" value="THIOSULFATE SULFURTRANSFERASE"/>
    <property type="match status" value="1"/>
</dbReference>
<dbReference type="InterPro" id="IPR001763">
    <property type="entry name" value="Rhodanese-like_dom"/>
</dbReference>
<keyword evidence="1" id="KW-0677">Repeat</keyword>
<reference evidence="5 6" key="1">
    <citation type="submission" date="2019-10" db="EMBL/GenBank/DDBJ databases">
        <title>Rubrobacter sp nov SCSIO 52915 isolated from a deep-sea sediment in the South China Sea.</title>
        <authorList>
            <person name="Chen R.W."/>
        </authorList>
    </citation>
    <scope>NUCLEOTIDE SEQUENCE [LARGE SCALE GENOMIC DNA]</scope>
    <source>
        <strain evidence="5 6">SCSIO 52915</strain>
    </source>
</reference>
<evidence type="ECO:0000256" key="1">
    <source>
        <dbReference type="ARBA" id="ARBA00022737"/>
    </source>
</evidence>
<evidence type="ECO:0000256" key="2">
    <source>
        <dbReference type="ARBA" id="ARBA00047549"/>
    </source>
</evidence>
<keyword evidence="3 5" id="KW-0808">Transferase</keyword>
<gene>
    <name evidence="5" type="ORF">GBA65_05290</name>
</gene>
<proteinExistence type="predicted"/>
<name>A0A6G8PV04_9ACTN</name>
<dbReference type="CDD" id="cd01448">
    <property type="entry name" value="TST_Repeat_1"/>
    <property type="match status" value="1"/>
</dbReference>
<evidence type="ECO:0000259" key="4">
    <source>
        <dbReference type="PROSITE" id="PS50206"/>
    </source>
</evidence>
<dbReference type="CDD" id="cd01449">
    <property type="entry name" value="TST_Repeat_2"/>
    <property type="match status" value="1"/>
</dbReference>
<evidence type="ECO:0000313" key="6">
    <source>
        <dbReference type="Proteomes" id="UP000502706"/>
    </source>
</evidence>
<evidence type="ECO:0000313" key="5">
    <source>
        <dbReference type="EMBL" id="QIN78027.1"/>
    </source>
</evidence>
<dbReference type="Proteomes" id="UP000502706">
    <property type="component" value="Chromosome"/>
</dbReference>
<accession>A0A6G8PV04</accession>
<dbReference type="PROSITE" id="PS00683">
    <property type="entry name" value="RHODANESE_2"/>
    <property type="match status" value="1"/>
</dbReference>
<dbReference type="InterPro" id="IPR051126">
    <property type="entry name" value="Thiosulfate_sulfurtransferase"/>
</dbReference>
<feature type="domain" description="Rhodanese" evidence="4">
    <location>
        <begin position="32"/>
        <end position="139"/>
    </location>
</feature>
<dbReference type="PROSITE" id="PS50206">
    <property type="entry name" value="RHODANESE_3"/>
    <property type="match status" value="2"/>
</dbReference>
<dbReference type="InterPro" id="IPR001307">
    <property type="entry name" value="Thiosulphate_STrfase_CS"/>
</dbReference>
<dbReference type="Gene3D" id="3.40.250.10">
    <property type="entry name" value="Rhodanese-like domain"/>
    <property type="match status" value="2"/>
</dbReference>
<organism evidence="5 6">
    <name type="scientific">Rubrobacter marinus</name>
    <dbReference type="NCBI Taxonomy" id="2653852"/>
    <lineage>
        <taxon>Bacteria</taxon>
        <taxon>Bacillati</taxon>
        <taxon>Actinomycetota</taxon>
        <taxon>Rubrobacteria</taxon>
        <taxon>Rubrobacterales</taxon>
        <taxon>Rubrobacteraceae</taxon>
        <taxon>Rubrobacter</taxon>
    </lineage>
</organism>
<dbReference type="AlphaFoldDB" id="A0A6G8PV04"/>
<dbReference type="SMART" id="SM00450">
    <property type="entry name" value="RHOD"/>
    <property type="match status" value="2"/>
</dbReference>
<dbReference type="KEGG" id="rmar:GBA65_05290"/>
<dbReference type="EMBL" id="CP045121">
    <property type="protein sequence ID" value="QIN78027.1"/>
    <property type="molecule type" value="Genomic_DNA"/>
</dbReference>
<sequence>MAQGAEQEIQQKGYARPEALVTTQWVADNLNDTENVRIVESDEDVLLYDVGHVPNAVKVDWVEDLNDPLTRDYVDPERFAALMSEKGIGPDTTVVFYGDKNNWWATYALWVFRLFGHRDVRVMDGGRVKWEAEGREMTQEVPSFPPADYPVPSRDDEKIRAFREDVVEHLEKVRSGGGGLVDVRSPGEYRGELLHMPDYPQEGALRGGHIPGAANVPWARAAKEDGTFRGAEELRAIYEGEAGLSPEGDNVAYCRIGERSSHTWFVLTYLLGYERVRNYDGSWTEWGNSVRAPIER</sequence>
<dbReference type="SUPFAM" id="SSF52821">
    <property type="entry name" value="Rhodanese/Cell cycle control phosphatase"/>
    <property type="match status" value="2"/>
</dbReference>
<keyword evidence="6" id="KW-1185">Reference proteome</keyword>
<dbReference type="RefSeq" id="WP_166395705.1">
    <property type="nucleotide sequence ID" value="NZ_CP045121.1"/>
</dbReference>